<feature type="transmembrane region" description="Helical" evidence="1">
    <location>
        <begin position="134"/>
        <end position="155"/>
    </location>
</feature>
<comment type="caution">
    <text evidence="2">The sequence shown here is derived from an EMBL/GenBank/DDBJ whole genome shotgun (WGS) entry which is preliminary data.</text>
</comment>
<accession>A0ABW7AA13</accession>
<dbReference type="Proteomes" id="UP001603978">
    <property type="component" value="Unassembled WGS sequence"/>
</dbReference>
<dbReference type="RefSeq" id="WP_393164986.1">
    <property type="nucleotide sequence ID" value="NZ_JBICRM010000007.1"/>
</dbReference>
<protein>
    <submittedName>
        <fullName evidence="2">DUF998 domain-containing protein</fullName>
    </submittedName>
</protein>
<keyword evidence="1" id="KW-0472">Membrane</keyword>
<gene>
    <name evidence="2" type="ORF">ACFLIM_13385</name>
</gene>
<dbReference type="Pfam" id="PF06197">
    <property type="entry name" value="DUF998"/>
    <property type="match status" value="1"/>
</dbReference>
<feature type="transmembrane region" description="Helical" evidence="1">
    <location>
        <begin position="92"/>
        <end position="114"/>
    </location>
</feature>
<feature type="transmembrane region" description="Helical" evidence="1">
    <location>
        <begin position="62"/>
        <end position="80"/>
    </location>
</feature>
<evidence type="ECO:0000256" key="1">
    <source>
        <dbReference type="SAM" id="Phobius"/>
    </source>
</evidence>
<feature type="transmembrane region" description="Helical" evidence="1">
    <location>
        <begin position="162"/>
        <end position="184"/>
    </location>
</feature>
<keyword evidence="1" id="KW-0812">Transmembrane</keyword>
<dbReference type="InterPro" id="IPR009339">
    <property type="entry name" value="DUF998"/>
</dbReference>
<keyword evidence="3" id="KW-1185">Reference proteome</keyword>
<organism evidence="2 3">
    <name type="scientific">Nonomuraea marmarensis</name>
    <dbReference type="NCBI Taxonomy" id="3351344"/>
    <lineage>
        <taxon>Bacteria</taxon>
        <taxon>Bacillati</taxon>
        <taxon>Actinomycetota</taxon>
        <taxon>Actinomycetes</taxon>
        <taxon>Streptosporangiales</taxon>
        <taxon>Streptosporangiaceae</taxon>
        <taxon>Nonomuraea</taxon>
    </lineage>
</organism>
<evidence type="ECO:0000313" key="2">
    <source>
        <dbReference type="EMBL" id="MFG1704176.1"/>
    </source>
</evidence>
<keyword evidence="1" id="KW-1133">Transmembrane helix</keyword>
<dbReference type="EMBL" id="JBICRM010000007">
    <property type="protein sequence ID" value="MFG1704176.1"/>
    <property type="molecule type" value="Genomic_DNA"/>
</dbReference>
<sequence>MDRPVRSTSDRRALLACGVIGPVLFVVVFLVEGAVRPGYNPLRHPVSSLAIGEPGWVQRADFLVAGALVLAFAVGLAPVVRRWGGGIWSPLLIGLVGAGLMGAGVFVTDPISGYPPGTPMQPLPPTTDGALHQLFSTPVFTALPAAGLVLAYRFAKLGNKVWAAYSAASAVAFLIAFVLTSLGFAQNPALMPVGGLLQRLTIIIGFAWLAALATYLLRRGAGASAD</sequence>
<feature type="transmembrane region" description="Helical" evidence="1">
    <location>
        <begin position="12"/>
        <end position="31"/>
    </location>
</feature>
<reference evidence="2 3" key="1">
    <citation type="submission" date="2024-10" db="EMBL/GenBank/DDBJ databases">
        <authorList>
            <person name="Topkara A.R."/>
            <person name="Saygin H."/>
        </authorList>
    </citation>
    <scope>NUCLEOTIDE SEQUENCE [LARGE SCALE GENOMIC DNA]</scope>
    <source>
        <strain evidence="2 3">M3C6</strain>
    </source>
</reference>
<evidence type="ECO:0000313" key="3">
    <source>
        <dbReference type="Proteomes" id="UP001603978"/>
    </source>
</evidence>
<feature type="transmembrane region" description="Helical" evidence="1">
    <location>
        <begin position="196"/>
        <end position="217"/>
    </location>
</feature>
<name>A0ABW7AA13_9ACTN</name>
<proteinExistence type="predicted"/>